<comment type="caution">
    <text evidence="1">The sequence shown here is derived from an EMBL/GenBank/DDBJ whole genome shotgun (WGS) entry which is preliminary data.</text>
</comment>
<evidence type="ECO:0000313" key="1">
    <source>
        <dbReference type="EMBL" id="OHT10096.1"/>
    </source>
</evidence>
<dbReference type="RefSeq" id="XP_068363232.1">
    <property type="nucleotide sequence ID" value="XM_068501555.1"/>
</dbReference>
<evidence type="ECO:0000313" key="2">
    <source>
        <dbReference type="Proteomes" id="UP000179807"/>
    </source>
</evidence>
<proteinExistence type="predicted"/>
<gene>
    <name evidence="1" type="ORF">TRFO_20722</name>
</gene>
<dbReference type="GeneID" id="94836259"/>
<sequence length="85" mass="9937">MPPARTISKEQFLQEYMAHSNALSRILDNLNDTDDGTNYDHGVEKSRNDLVILVKNLQEKIDKLNDLRFWMDNMIFDGHSKEDNI</sequence>
<dbReference type="Proteomes" id="UP000179807">
    <property type="component" value="Unassembled WGS sequence"/>
</dbReference>
<organism evidence="1 2">
    <name type="scientific">Tritrichomonas foetus</name>
    <dbReference type="NCBI Taxonomy" id="1144522"/>
    <lineage>
        <taxon>Eukaryota</taxon>
        <taxon>Metamonada</taxon>
        <taxon>Parabasalia</taxon>
        <taxon>Tritrichomonadida</taxon>
        <taxon>Tritrichomonadidae</taxon>
        <taxon>Tritrichomonas</taxon>
    </lineage>
</organism>
<protein>
    <submittedName>
        <fullName evidence="1">Uncharacterized protein</fullName>
    </submittedName>
</protein>
<accession>A0A1J4KGN2</accession>
<dbReference type="AlphaFoldDB" id="A0A1J4KGN2"/>
<dbReference type="EMBL" id="MLAK01000621">
    <property type="protein sequence ID" value="OHT10096.1"/>
    <property type="molecule type" value="Genomic_DNA"/>
</dbReference>
<keyword evidence="2" id="KW-1185">Reference proteome</keyword>
<name>A0A1J4KGN2_9EUKA</name>
<reference evidence="1" key="1">
    <citation type="submission" date="2016-10" db="EMBL/GenBank/DDBJ databases">
        <authorList>
            <person name="Benchimol M."/>
            <person name="Almeida L.G."/>
            <person name="Vasconcelos A.T."/>
            <person name="Perreira-Neves A."/>
            <person name="Rosa I.A."/>
            <person name="Tasca T."/>
            <person name="Bogo M.R."/>
            <person name="de Souza W."/>
        </authorList>
    </citation>
    <scope>NUCLEOTIDE SEQUENCE [LARGE SCALE GENOMIC DNA]</scope>
    <source>
        <strain evidence="1">K</strain>
    </source>
</reference>
<dbReference type="VEuPathDB" id="TrichDB:TRFO_20722"/>
<dbReference type="OrthoDB" id="10536840at2759"/>